<proteinExistence type="predicted"/>
<dbReference type="AlphaFoldDB" id="A0A409WRE0"/>
<dbReference type="Proteomes" id="UP000283269">
    <property type="component" value="Unassembled WGS sequence"/>
</dbReference>
<accession>A0A409WRE0</accession>
<feature type="chain" id="PRO_5019448552" evidence="2">
    <location>
        <begin position="20"/>
        <end position="167"/>
    </location>
</feature>
<feature type="signal peptide" evidence="2">
    <location>
        <begin position="1"/>
        <end position="19"/>
    </location>
</feature>
<gene>
    <name evidence="3" type="ORF">CVT25_014576</name>
</gene>
<feature type="region of interest" description="Disordered" evidence="1">
    <location>
        <begin position="58"/>
        <end position="81"/>
    </location>
</feature>
<keyword evidence="2" id="KW-0732">Signal</keyword>
<dbReference type="EMBL" id="NHYD01003286">
    <property type="protein sequence ID" value="PPQ81046.1"/>
    <property type="molecule type" value="Genomic_DNA"/>
</dbReference>
<feature type="compositionally biased region" description="Polar residues" evidence="1">
    <location>
        <begin position="61"/>
        <end position="81"/>
    </location>
</feature>
<reference evidence="3 4" key="1">
    <citation type="journal article" date="2018" name="Evol. Lett.">
        <title>Horizontal gene cluster transfer increased hallucinogenic mushroom diversity.</title>
        <authorList>
            <person name="Reynolds H.T."/>
            <person name="Vijayakumar V."/>
            <person name="Gluck-Thaler E."/>
            <person name="Korotkin H.B."/>
            <person name="Matheny P.B."/>
            <person name="Slot J.C."/>
        </authorList>
    </citation>
    <scope>NUCLEOTIDE SEQUENCE [LARGE SCALE GENOMIC DNA]</scope>
    <source>
        <strain evidence="3 4">2631</strain>
    </source>
</reference>
<protein>
    <submittedName>
        <fullName evidence="3">Uncharacterized protein</fullName>
    </submittedName>
</protein>
<sequence length="167" mass="17172">MKSFVNILTFIALATFTSTTFVCVSVTPVAVSRGVQYLQKRVAASMVVEHFRPTADVAQDVENTTGTDKSQANVGPLSTDSSSVLSTAQKVTNAAHGVENSAGTTGNGDSTVSVAAPSVAVPSDASDKVAILDAPRAGIPELPASGPATQVPFNATLRRTLVYYASI</sequence>
<evidence type="ECO:0000313" key="3">
    <source>
        <dbReference type="EMBL" id="PPQ81046.1"/>
    </source>
</evidence>
<evidence type="ECO:0000256" key="2">
    <source>
        <dbReference type="SAM" id="SignalP"/>
    </source>
</evidence>
<keyword evidence="4" id="KW-1185">Reference proteome</keyword>
<evidence type="ECO:0000256" key="1">
    <source>
        <dbReference type="SAM" id="MobiDB-lite"/>
    </source>
</evidence>
<organism evidence="3 4">
    <name type="scientific">Psilocybe cyanescens</name>
    <dbReference type="NCBI Taxonomy" id="93625"/>
    <lineage>
        <taxon>Eukaryota</taxon>
        <taxon>Fungi</taxon>
        <taxon>Dikarya</taxon>
        <taxon>Basidiomycota</taxon>
        <taxon>Agaricomycotina</taxon>
        <taxon>Agaricomycetes</taxon>
        <taxon>Agaricomycetidae</taxon>
        <taxon>Agaricales</taxon>
        <taxon>Agaricineae</taxon>
        <taxon>Strophariaceae</taxon>
        <taxon>Psilocybe</taxon>
    </lineage>
</organism>
<comment type="caution">
    <text evidence="3">The sequence shown here is derived from an EMBL/GenBank/DDBJ whole genome shotgun (WGS) entry which is preliminary data.</text>
</comment>
<dbReference type="InParanoid" id="A0A409WRE0"/>
<evidence type="ECO:0000313" key="4">
    <source>
        <dbReference type="Proteomes" id="UP000283269"/>
    </source>
</evidence>
<name>A0A409WRE0_PSICY</name>